<reference evidence="2" key="2">
    <citation type="journal article" date="2023" name="IMA Fungus">
        <title>Comparative genomic study of the Penicillium genus elucidates a diverse pangenome and 15 lateral gene transfer events.</title>
        <authorList>
            <person name="Petersen C."/>
            <person name="Sorensen T."/>
            <person name="Nielsen M.R."/>
            <person name="Sondergaard T.E."/>
            <person name="Sorensen J.L."/>
            <person name="Fitzpatrick D.A."/>
            <person name="Frisvad J.C."/>
            <person name="Nielsen K.L."/>
        </authorList>
    </citation>
    <scope>NUCLEOTIDE SEQUENCE</scope>
    <source>
        <strain evidence="2">IBT 19713</strain>
    </source>
</reference>
<dbReference type="PANTHER" id="PTHR47256:SF10">
    <property type="entry name" value="ZN(II)2CYS6 TRANSCRIPTION FACTOR (EUROFUNG)"/>
    <property type="match status" value="1"/>
</dbReference>
<name>A0A9W9P5G0_9EURO</name>
<proteinExistence type="predicted"/>
<dbReference type="Proteomes" id="UP001150941">
    <property type="component" value="Unassembled WGS sequence"/>
</dbReference>
<feature type="region of interest" description="Disordered" evidence="1">
    <location>
        <begin position="1"/>
        <end position="73"/>
    </location>
</feature>
<organism evidence="2 3">
    <name type="scientific">Penicillium chermesinum</name>
    <dbReference type="NCBI Taxonomy" id="63820"/>
    <lineage>
        <taxon>Eukaryota</taxon>
        <taxon>Fungi</taxon>
        <taxon>Dikarya</taxon>
        <taxon>Ascomycota</taxon>
        <taxon>Pezizomycotina</taxon>
        <taxon>Eurotiomycetes</taxon>
        <taxon>Eurotiomycetidae</taxon>
        <taxon>Eurotiales</taxon>
        <taxon>Aspergillaceae</taxon>
        <taxon>Penicillium</taxon>
    </lineage>
</organism>
<reference evidence="2" key="1">
    <citation type="submission" date="2022-11" db="EMBL/GenBank/DDBJ databases">
        <authorList>
            <person name="Petersen C."/>
        </authorList>
    </citation>
    <scope>NUCLEOTIDE SEQUENCE</scope>
    <source>
        <strain evidence="2">IBT 19713</strain>
    </source>
</reference>
<dbReference type="PANTHER" id="PTHR47256">
    <property type="entry name" value="ZN(II)2CYS6 TRANSCRIPTION FACTOR (EUROFUNG)-RELATED"/>
    <property type="match status" value="1"/>
</dbReference>
<dbReference type="InterPro" id="IPR053187">
    <property type="entry name" value="Notoamide_regulator"/>
</dbReference>
<protein>
    <submittedName>
        <fullName evidence="2">C6 transcription factor SndA</fullName>
    </submittedName>
</protein>
<dbReference type="RefSeq" id="XP_058331197.1">
    <property type="nucleotide sequence ID" value="XM_058472194.1"/>
</dbReference>
<comment type="caution">
    <text evidence="2">The sequence shown here is derived from an EMBL/GenBank/DDBJ whole genome shotgun (WGS) entry which is preliminary data.</text>
</comment>
<accession>A0A9W9P5G0</accession>
<dbReference type="OrthoDB" id="4356994at2759"/>
<evidence type="ECO:0000313" key="3">
    <source>
        <dbReference type="Proteomes" id="UP001150941"/>
    </source>
</evidence>
<dbReference type="GeneID" id="83199497"/>
<sequence>MGTTGRSFRAIKPRNNPGEGSSGQLPGEEQWSRTSSSRWSSEKGFNCLSRVSKKTNKGRDPEEPTPLPVCSGQPCSECQTHIRECVFDKLSDRRRKATAKKTQEELTSLQEFVRELLGALRSSDGTLAQHTLDTIRAGASEDDILAAIRHVQAHAALSADLRWRREWRLANI</sequence>
<evidence type="ECO:0000256" key="1">
    <source>
        <dbReference type="SAM" id="MobiDB-lite"/>
    </source>
</evidence>
<gene>
    <name evidence="2" type="ORF">N7468_002897</name>
</gene>
<dbReference type="EMBL" id="JAPQKS010000003">
    <property type="protein sequence ID" value="KAJ5238278.1"/>
    <property type="molecule type" value="Genomic_DNA"/>
</dbReference>
<evidence type="ECO:0000313" key="2">
    <source>
        <dbReference type="EMBL" id="KAJ5238278.1"/>
    </source>
</evidence>
<keyword evidence="3" id="KW-1185">Reference proteome</keyword>
<dbReference type="AlphaFoldDB" id="A0A9W9P5G0"/>